<evidence type="ECO:0000256" key="1">
    <source>
        <dbReference type="SAM" id="SignalP"/>
    </source>
</evidence>
<gene>
    <name evidence="2" type="ORF">C4K07_3517</name>
</gene>
<dbReference type="GeneID" id="61651086"/>
<dbReference type="AlphaFoldDB" id="A0AAD1E6S1"/>
<feature type="signal peptide" evidence="1">
    <location>
        <begin position="1"/>
        <end position="23"/>
    </location>
</feature>
<reference evidence="2 3" key="1">
    <citation type="submission" date="2018-03" db="EMBL/GenBank/DDBJ databases">
        <title>Diversity of phytobeneficial traits revealed by whole-genome analysis of worldwide-isolated phenazine-producing Pseudomonas spp.</title>
        <authorList>
            <person name="Biessy A."/>
            <person name="Novinscak A."/>
            <person name="Blom J."/>
            <person name="Leger G."/>
            <person name="Thomashow L.S."/>
            <person name="Cazorla F.M."/>
            <person name="Josic D."/>
            <person name="Filion M."/>
        </authorList>
    </citation>
    <scope>NUCLEOTIDE SEQUENCE [LARGE SCALE GENOMIC DNA]</scope>
    <source>
        <strain evidence="2 3">ChPhzS24</strain>
    </source>
</reference>
<organism evidence="2 3">
    <name type="scientific">Pseudomonas chlororaphis subsp. aureofaciens</name>
    <dbReference type="NCBI Taxonomy" id="587851"/>
    <lineage>
        <taxon>Bacteria</taxon>
        <taxon>Pseudomonadati</taxon>
        <taxon>Pseudomonadota</taxon>
        <taxon>Gammaproteobacteria</taxon>
        <taxon>Pseudomonadales</taxon>
        <taxon>Pseudomonadaceae</taxon>
        <taxon>Pseudomonas</taxon>
    </lineage>
</organism>
<feature type="chain" id="PRO_5042261457" evidence="1">
    <location>
        <begin position="24"/>
        <end position="49"/>
    </location>
</feature>
<evidence type="ECO:0000313" key="3">
    <source>
        <dbReference type="Proteomes" id="UP000280455"/>
    </source>
</evidence>
<evidence type="ECO:0000313" key="2">
    <source>
        <dbReference type="EMBL" id="AZE30302.1"/>
    </source>
</evidence>
<sequence>MSFKKIVYASAVVLALTASNAHAFARDCNDSLWKFSGIEALTCIFSGQW</sequence>
<dbReference type="RefSeq" id="WP_007921689.1">
    <property type="nucleotide sequence ID" value="NZ_CP027720.1"/>
</dbReference>
<keyword evidence="1" id="KW-0732">Signal</keyword>
<dbReference type="EMBL" id="CP027750">
    <property type="protein sequence ID" value="AZE30302.1"/>
    <property type="molecule type" value="Genomic_DNA"/>
</dbReference>
<proteinExistence type="predicted"/>
<name>A0AAD1E6S1_9PSED</name>
<protein>
    <submittedName>
        <fullName evidence="2">Uncharacterized protein</fullName>
    </submittedName>
</protein>
<accession>A0AAD1E6S1</accession>
<dbReference type="Proteomes" id="UP000280455">
    <property type="component" value="Chromosome"/>
</dbReference>